<evidence type="ECO:0000313" key="1">
    <source>
        <dbReference type="EnsemblMetazoa" id="PPA36330.1"/>
    </source>
</evidence>
<reference evidence="1" key="2">
    <citation type="submission" date="2022-06" db="UniProtKB">
        <authorList>
            <consortium name="EnsemblMetazoa"/>
        </authorList>
    </citation>
    <scope>IDENTIFICATION</scope>
    <source>
        <strain evidence="1">PS312</strain>
    </source>
</reference>
<dbReference type="Proteomes" id="UP000005239">
    <property type="component" value="Unassembled WGS sequence"/>
</dbReference>
<accession>A0A2A6CUU0</accession>
<sequence>MVHCLLLASAVAAAATAAGEYSFVLGGACGGGTAGAGIPTYNTTTTAYCPMTSTYPRCDITSMVESACTISCGSNPRASIAYRNNSATWLYTDKITCNAGALTNGAGATVYNLQRPNCAFKARCDECSTIAHQPNCPVGMTCNAANLFYDGTGAAIANNAQQLYCTTAKTWSNYSLDGTTGGGVTVAEPFTANCILPNTCAQCPDPTMATTLTQLPAPFQMGYTISPVNLTKESGVCSMVGCTAGYTLYGFSGTSTTVSGLEYTNKRRLFCNSNAKWTNGGIEDTPTNILLACLQNQACGAYDELYTDTRNIRCDNGQSKIICDGSKQLQVYNRTSSFRVEKMVFVKSKGWLSFSCDGRAQLWATSDIYAFDCIDPPTTQAPTTTTQPPASTGCQPLQAISQADLDATWTPGTRTYGPATITATDAKCGAGQKLFAQIAGSTAITLPYTVTCDAGMTEWSIFGPGWNTDYAAHVNVICVNN</sequence>
<gene>
    <name evidence="1" type="primary">WBGene00274699</name>
</gene>
<dbReference type="EnsemblMetazoa" id="PPA36330.1">
    <property type="protein sequence ID" value="PPA36330.1"/>
    <property type="gene ID" value="WBGene00274699"/>
</dbReference>
<proteinExistence type="predicted"/>
<reference evidence="2" key="1">
    <citation type="journal article" date="2008" name="Nat. Genet.">
        <title>The Pristionchus pacificus genome provides a unique perspective on nematode lifestyle and parasitism.</title>
        <authorList>
            <person name="Dieterich C."/>
            <person name="Clifton S.W."/>
            <person name="Schuster L.N."/>
            <person name="Chinwalla A."/>
            <person name="Delehaunty K."/>
            <person name="Dinkelacker I."/>
            <person name="Fulton L."/>
            <person name="Fulton R."/>
            <person name="Godfrey J."/>
            <person name="Minx P."/>
            <person name="Mitreva M."/>
            <person name="Roeseler W."/>
            <person name="Tian H."/>
            <person name="Witte H."/>
            <person name="Yang S.P."/>
            <person name="Wilson R.K."/>
            <person name="Sommer R.J."/>
        </authorList>
    </citation>
    <scope>NUCLEOTIDE SEQUENCE [LARGE SCALE GENOMIC DNA]</scope>
    <source>
        <strain evidence="2">PS312</strain>
    </source>
</reference>
<evidence type="ECO:0000313" key="2">
    <source>
        <dbReference type="Proteomes" id="UP000005239"/>
    </source>
</evidence>
<dbReference type="AlphaFoldDB" id="A0A2A6CUU0"/>
<accession>A0A8R1UQB7</accession>
<protein>
    <submittedName>
        <fullName evidence="1">Uncharacterized protein</fullName>
    </submittedName>
</protein>
<keyword evidence="2" id="KW-1185">Reference proteome</keyword>
<name>A0A2A6CUU0_PRIPA</name>
<organism evidence="1 2">
    <name type="scientific">Pristionchus pacificus</name>
    <name type="common">Parasitic nematode worm</name>
    <dbReference type="NCBI Taxonomy" id="54126"/>
    <lineage>
        <taxon>Eukaryota</taxon>
        <taxon>Metazoa</taxon>
        <taxon>Ecdysozoa</taxon>
        <taxon>Nematoda</taxon>
        <taxon>Chromadorea</taxon>
        <taxon>Rhabditida</taxon>
        <taxon>Rhabditina</taxon>
        <taxon>Diplogasteromorpha</taxon>
        <taxon>Diplogasteroidea</taxon>
        <taxon>Neodiplogasteridae</taxon>
        <taxon>Pristionchus</taxon>
    </lineage>
</organism>